<name>A0ABY7E7R4_MYAAR</name>
<accession>A0ABY7E7R4</accession>
<dbReference type="EMBL" id="CP111016">
    <property type="protein sequence ID" value="WAR04842.1"/>
    <property type="molecule type" value="Genomic_DNA"/>
</dbReference>
<keyword evidence="2" id="KW-1185">Reference proteome</keyword>
<organism evidence="1 2">
    <name type="scientific">Mya arenaria</name>
    <name type="common">Soft-shell clam</name>
    <dbReference type="NCBI Taxonomy" id="6604"/>
    <lineage>
        <taxon>Eukaryota</taxon>
        <taxon>Metazoa</taxon>
        <taxon>Spiralia</taxon>
        <taxon>Lophotrochozoa</taxon>
        <taxon>Mollusca</taxon>
        <taxon>Bivalvia</taxon>
        <taxon>Autobranchia</taxon>
        <taxon>Heteroconchia</taxon>
        <taxon>Euheterodonta</taxon>
        <taxon>Imparidentia</taxon>
        <taxon>Neoheterodontei</taxon>
        <taxon>Myida</taxon>
        <taxon>Myoidea</taxon>
        <taxon>Myidae</taxon>
        <taxon>Mya</taxon>
    </lineage>
</organism>
<dbReference type="PANTHER" id="PTHR34487:SF1">
    <property type="entry name" value="ACYL-ACP THIOESTERASE"/>
    <property type="match status" value="1"/>
</dbReference>
<proteinExistence type="predicted"/>
<dbReference type="InterPro" id="IPR029069">
    <property type="entry name" value="HotDog_dom_sf"/>
</dbReference>
<reference evidence="1" key="1">
    <citation type="submission" date="2022-11" db="EMBL/GenBank/DDBJ databases">
        <title>Centuries of genome instability and evolution in soft-shell clam transmissible cancer (bioRxiv).</title>
        <authorList>
            <person name="Hart S.F.M."/>
            <person name="Yonemitsu M.A."/>
            <person name="Giersch R.M."/>
            <person name="Beal B.F."/>
            <person name="Arriagada G."/>
            <person name="Davis B.W."/>
            <person name="Ostrander E.A."/>
            <person name="Goff S.P."/>
            <person name="Metzger M.J."/>
        </authorList>
    </citation>
    <scope>NUCLEOTIDE SEQUENCE</scope>
    <source>
        <strain evidence="1">MELC-2E11</strain>
        <tissue evidence="1">Siphon/mantle</tissue>
    </source>
</reference>
<dbReference type="Pfam" id="PF13279">
    <property type="entry name" value="4HBT_2"/>
    <property type="match status" value="1"/>
</dbReference>
<dbReference type="Gene3D" id="3.10.129.10">
    <property type="entry name" value="Hotdog Thioesterase"/>
    <property type="match status" value="2"/>
</dbReference>
<dbReference type="Proteomes" id="UP001164746">
    <property type="component" value="Chromosome 5"/>
</dbReference>
<gene>
    <name evidence="1" type="ORF">MAR_020211</name>
</gene>
<protein>
    <submittedName>
        <fullName evidence="1">Uncharacterized protein</fullName>
    </submittedName>
</protein>
<sequence>MRIARHLNYRRSFPTATSARVDIPCIPYEAFDYTGNTVNPWSLMRLVESVRAYTFWKHVSTSAPNTSMMDLHDILKSRLVFIIGARLQIMDRAFHEFETPKHPLYCITALKNLGKSSKTLSYDLFHEGSDRHLVSCDVTDVLVDEKSRKPIAYPDWWLEKYGHHVNGFRRAQLLTDVDPGSAQVNLSYFRVTLSDTDTYRHCNWASFLKYCYESMFEHVSRDGSYAWITSDDVNAGLRHVDMLFRNEATLGDVLIVQSWSECDQTDTGEYPYLKFRIINNGNSCFEAKMAFFEDKKSIKHKL</sequence>
<dbReference type="PANTHER" id="PTHR34487">
    <property type="entry name" value="ACYL-ACP THIOESTERASE"/>
    <property type="match status" value="1"/>
</dbReference>
<dbReference type="SUPFAM" id="SSF54637">
    <property type="entry name" value="Thioesterase/thiol ester dehydrase-isomerase"/>
    <property type="match status" value="2"/>
</dbReference>
<evidence type="ECO:0000313" key="2">
    <source>
        <dbReference type="Proteomes" id="UP001164746"/>
    </source>
</evidence>
<evidence type="ECO:0000313" key="1">
    <source>
        <dbReference type="EMBL" id="WAR04842.1"/>
    </source>
</evidence>